<dbReference type="PANTHER" id="PTHR43345">
    <property type="entry name" value="3-ISOPROPYLMALATE DEHYDRATASE SMALL SUBUNIT 2-RELATED-RELATED"/>
    <property type="match status" value="1"/>
</dbReference>
<dbReference type="EMBL" id="FMJE01000007">
    <property type="protein sequence ID" value="SCM83422.1"/>
    <property type="molecule type" value="Genomic_DNA"/>
</dbReference>
<organism evidence="4">
    <name type="scientific">uncultured Sporomusa sp</name>
    <dbReference type="NCBI Taxonomy" id="307249"/>
    <lineage>
        <taxon>Bacteria</taxon>
        <taxon>Bacillati</taxon>
        <taxon>Bacillota</taxon>
        <taxon>Negativicutes</taxon>
        <taxon>Selenomonadales</taxon>
        <taxon>Sporomusaceae</taxon>
        <taxon>Sporomusa</taxon>
        <taxon>environmental samples</taxon>
    </lineage>
</organism>
<sequence length="181" mass="19068">MDGTGRAFFLGDNVDTDQILPGYAMSLPPERLGEAALGGSAIPNFAKIAAHGDILVAGDNFGCGSSREQAPVALKACGIRAVVAKSFARIFRRNAINIGLPVITCDCIDQITAEAKDNDVFEINIQAATLTNLTRKTGYVLKPLAASSLQTLHAGGLINRVREKLSERGEQLQSGQLTGGE</sequence>
<dbReference type="GO" id="GO:0003861">
    <property type="term" value="F:3-isopropylmalate dehydratase activity"/>
    <property type="evidence" value="ECO:0007669"/>
    <property type="project" value="UniProtKB-EC"/>
</dbReference>
<dbReference type="InterPro" id="IPR000573">
    <property type="entry name" value="AconitaseA/IPMdHydase_ssu_swvl"/>
</dbReference>
<reference evidence="4" key="1">
    <citation type="submission" date="2016-08" db="EMBL/GenBank/DDBJ databases">
        <authorList>
            <person name="Seilhamer J.J."/>
        </authorList>
    </citation>
    <scope>NUCLEOTIDE SEQUENCE</scope>
    <source>
        <strain evidence="4">86</strain>
    </source>
</reference>
<evidence type="ECO:0000256" key="2">
    <source>
        <dbReference type="ARBA" id="ARBA00023239"/>
    </source>
</evidence>
<dbReference type="RefSeq" id="WP_075756980.1">
    <property type="nucleotide sequence ID" value="NZ_LT608335.1"/>
</dbReference>
<evidence type="ECO:0000259" key="3">
    <source>
        <dbReference type="Pfam" id="PF00694"/>
    </source>
</evidence>
<dbReference type="AlphaFoldDB" id="A0A212M0T3"/>
<gene>
    <name evidence="4" type="primary">leuD</name>
    <name evidence="4" type="ORF">KL86SPO_70280</name>
</gene>
<evidence type="ECO:0000256" key="1">
    <source>
        <dbReference type="ARBA" id="ARBA00009869"/>
    </source>
</evidence>
<dbReference type="NCBIfam" id="TIGR02087">
    <property type="entry name" value="LEUD_arch"/>
    <property type="match status" value="1"/>
</dbReference>
<accession>A0A212M0T3</accession>
<dbReference type="SUPFAM" id="SSF52016">
    <property type="entry name" value="LeuD/IlvD-like"/>
    <property type="match status" value="1"/>
</dbReference>
<dbReference type="Gene3D" id="3.20.19.10">
    <property type="entry name" value="Aconitase, domain 4"/>
    <property type="match status" value="1"/>
</dbReference>
<dbReference type="PANTHER" id="PTHR43345:SF2">
    <property type="entry name" value="3-ISOPROPYLMALATE DEHYDRATASE SMALL SUBUNIT 1"/>
    <property type="match status" value="1"/>
</dbReference>
<keyword evidence="2 4" id="KW-0456">Lyase</keyword>
<dbReference type="Pfam" id="PF00694">
    <property type="entry name" value="Aconitase_C"/>
    <property type="match status" value="1"/>
</dbReference>
<proteinExistence type="inferred from homology"/>
<dbReference type="InterPro" id="IPR015928">
    <property type="entry name" value="Aconitase/3IPM_dehydase_swvl"/>
</dbReference>
<name>A0A212M0T3_9FIRM</name>
<dbReference type="InterPro" id="IPR050075">
    <property type="entry name" value="LeuD"/>
</dbReference>
<comment type="similarity">
    <text evidence="1">Belongs to the LeuD family. LeuD type 2 subfamily.</text>
</comment>
<feature type="domain" description="Aconitase A/isopropylmalate dehydratase small subunit swivel" evidence="3">
    <location>
        <begin position="52"/>
        <end position="100"/>
    </location>
</feature>
<dbReference type="InterPro" id="IPR011827">
    <property type="entry name" value="LeuD_type2/HacB/DmdB"/>
</dbReference>
<protein>
    <submittedName>
        <fullName evidence="4">3-isopropylmalate dehydratase small subunit 1</fullName>
        <ecNumber evidence="4">4.2.1.33</ecNumber>
    </submittedName>
</protein>
<evidence type="ECO:0000313" key="4">
    <source>
        <dbReference type="EMBL" id="SCM83422.1"/>
    </source>
</evidence>
<dbReference type="InterPro" id="IPR033940">
    <property type="entry name" value="IPMI_Swivel"/>
</dbReference>
<dbReference type="CDD" id="cd01577">
    <property type="entry name" value="IPMI_Swivel"/>
    <property type="match status" value="1"/>
</dbReference>
<dbReference type="EC" id="4.2.1.33" evidence="4"/>